<accession>A0A430LJ83</accession>
<organism evidence="1 2">
    <name type="scientific">Fusarium euwallaceae</name>
    <dbReference type="NCBI Taxonomy" id="1147111"/>
    <lineage>
        <taxon>Eukaryota</taxon>
        <taxon>Fungi</taxon>
        <taxon>Dikarya</taxon>
        <taxon>Ascomycota</taxon>
        <taxon>Pezizomycotina</taxon>
        <taxon>Sordariomycetes</taxon>
        <taxon>Hypocreomycetidae</taxon>
        <taxon>Hypocreales</taxon>
        <taxon>Nectriaceae</taxon>
        <taxon>Fusarium</taxon>
        <taxon>Fusarium solani species complex</taxon>
    </lineage>
</organism>
<sequence length="164" mass="18102">MSLLRCEEEVHATSTQKGFCYRLPEPATFIRPRHHFITMRFTNPLFTVVAALTSTATAGNMGYANILAIKGPSGGQHTETEVTVPFGQLTHYDLAISELRLASIAVTLPGGAIEPDIQDITCQMYKDEHGLDPGSREFTIDRPALLSTNTVQFGWVLCYVEVEK</sequence>
<comment type="caution">
    <text evidence="1">The sequence shown here is derived from an EMBL/GenBank/DDBJ whole genome shotgun (WGS) entry which is preliminary data.</text>
</comment>
<dbReference type="EMBL" id="MIKF01000176">
    <property type="protein sequence ID" value="RTE75757.1"/>
    <property type="molecule type" value="Genomic_DNA"/>
</dbReference>
<dbReference type="Proteomes" id="UP000287124">
    <property type="component" value="Unassembled WGS sequence"/>
</dbReference>
<gene>
    <name evidence="1" type="ORF">BHE90_009806</name>
</gene>
<evidence type="ECO:0000313" key="2">
    <source>
        <dbReference type="Proteomes" id="UP000287124"/>
    </source>
</evidence>
<dbReference type="AlphaFoldDB" id="A0A430LJ83"/>
<proteinExistence type="predicted"/>
<name>A0A430LJ83_9HYPO</name>
<keyword evidence="2" id="KW-1185">Reference proteome</keyword>
<reference evidence="1 2" key="1">
    <citation type="submission" date="2017-06" db="EMBL/GenBank/DDBJ databases">
        <title>Comparative genomic analysis of Ambrosia Fusariam Clade fungi.</title>
        <authorList>
            <person name="Stajich J.E."/>
            <person name="Carrillo J."/>
            <person name="Kijimoto T."/>
            <person name="Eskalen A."/>
            <person name="O'Donnell K."/>
            <person name="Kasson M."/>
        </authorList>
    </citation>
    <scope>NUCLEOTIDE SEQUENCE [LARGE SCALE GENOMIC DNA]</scope>
    <source>
        <strain evidence="1 2">UCR1854</strain>
    </source>
</reference>
<protein>
    <submittedName>
        <fullName evidence="1">Uncharacterized protein</fullName>
    </submittedName>
</protein>
<evidence type="ECO:0000313" key="1">
    <source>
        <dbReference type="EMBL" id="RTE75757.1"/>
    </source>
</evidence>